<protein>
    <submittedName>
        <fullName evidence="1">Uncharacterized protein</fullName>
    </submittedName>
</protein>
<evidence type="ECO:0000313" key="1">
    <source>
        <dbReference type="EMBL" id="MBT0960331.1"/>
    </source>
</evidence>
<gene>
    <name evidence="1" type="ORF">I8J34_04015</name>
</gene>
<name>A0A944D880_DENI1</name>
<keyword evidence="2" id="KW-1185">Reference proteome</keyword>
<dbReference type="EMBL" id="JAEKFT010000003">
    <property type="protein sequence ID" value="MBT0960331.1"/>
    <property type="molecule type" value="Genomic_DNA"/>
</dbReference>
<comment type="caution">
    <text evidence="1">The sequence shown here is derived from an EMBL/GenBank/DDBJ whole genome shotgun (WGS) entry which is preliminary data.</text>
</comment>
<sequence>MSAAWEQTTGVGVAAHLARLYQEALGRRRLLFVATPGRADLATWGAGAAFESHAVAVIDLCTLDDGRVRMIHAGLPASADMHSAALKAALRQIELLCIHGIDTALGALRRDALFEWLDWMGTNVPLTMLATRRPEIWAASPELAHLPVGVDRVDNQVHSGPARQETVDLINRLLERNR</sequence>
<organism evidence="1 2">
    <name type="scientific">Denitromonas iodatirespirans</name>
    <dbReference type="NCBI Taxonomy" id="2795389"/>
    <lineage>
        <taxon>Bacteria</taxon>
        <taxon>Pseudomonadati</taxon>
        <taxon>Pseudomonadota</taxon>
        <taxon>Betaproteobacteria</taxon>
        <taxon>Rhodocyclales</taxon>
        <taxon>Zoogloeaceae</taxon>
        <taxon>Denitromonas</taxon>
    </lineage>
</organism>
<dbReference type="AlphaFoldDB" id="A0A944D880"/>
<accession>A0A944D880</accession>
<evidence type="ECO:0000313" key="2">
    <source>
        <dbReference type="Proteomes" id="UP000694660"/>
    </source>
</evidence>
<dbReference type="RefSeq" id="WP_214360083.1">
    <property type="nucleotide sequence ID" value="NZ_JAEKFT010000003.1"/>
</dbReference>
<reference evidence="2" key="1">
    <citation type="journal article" date="2022" name="ISME J.">
        <title>Genetic and phylogenetic analysis of dissimilatory iodate-reducing bacteria identifies potential niches across the world's oceans.</title>
        <authorList>
            <person name="Reyes-Umana V."/>
            <person name="Henning Z."/>
            <person name="Lee K."/>
            <person name="Barnum T.P."/>
            <person name="Coates J.D."/>
        </authorList>
    </citation>
    <scope>NUCLEOTIDE SEQUENCE [LARGE SCALE GENOMIC DNA]</scope>
    <source>
        <strain evidence="2">IR12</strain>
    </source>
</reference>
<dbReference type="Proteomes" id="UP000694660">
    <property type="component" value="Unassembled WGS sequence"/>
</dbReference>
<proteinExistence type="predicted"/>